<feature type="transmembrane region" description="Helical" evidence="2">
    <location>
        <begin position="97"/>
        <end position="120"/>
    </location>
</feature>
<feature type="coiled-coil region" evidence="1">
    <location>
        <begin position="344"/>
        <end position="381"/>
    </location>
</feature>
<feature type="transmembrane region" description="Helical" evidence="2">
    <location>
        <begin position="201"/>
        <end position="221"/>
    </location>
</feature>
<name>A0ABR8N4U1_9BACL</name>
<keyword evidence="2" id="KW-0472">Membrane</keyword>
<dbReference type="SUPFAM" id="SSF55073">
    <property type="entry name" value="Nucleotide cyclase"/>
    <property type="match status" value="1"/>
</dbReference>
<keyword evidence="1" id="KW-0175">Coiled coil</keyword>
<dbReference type="InterPro" id="IPR000160">
    <property type="entry name" value="GGDEF_dom"/>
</dbReference>
<dbReference type="InterPro" id="IPR043128">
    <property type="entry name" value="Rev_trsase/Diguanyl_cyclase"/>
</dbReference>
<dbReference type="InterPro" id="IPR031621">
    <property type="entry name" value="HisKA_7TM"/>
</dbReference>
<sequence length="589" mass="66682">MIGVWVEFANYLILLVLFVLVFVRGSFTTLHRIYLLFHMFMLNWPLGQTVLYMAEAPDYRMYIMKIMYVCLAVLGYGWFVFAIFLTGRSYVYNKLRLLVSAIPSILTASIVMINPSHWFIRETGTRLTEAKYGPLFWVLVAVLCAYMARAIVLMRGAIHNGGCVEQLRKQVQMALRGLILFLLFGIIDIFVNVIFESKGHVVPGLMSLGMTLSGLYFVIAIQRNRLFDLVQFAQQDVFNSMSSGIVVVNEQGNVADINRVMRPVMPFRVGDKFDIRVMLSTMRAVSDQSELFIEWHEANSPERLEMEVLVPSFTTAKRHVVVVSAPIKANNEETAGRIITIQDVTDYRLLMEETRRQNETLQQQNQELLKMQEELSAANRKLEMMAVTDSLTGCFNRRYLLNRLENELPTMAMYGKPVAVLLFDIDLFKSVNDTYGHLAGDMILVQTAETIRAMLGPNDVLARYGGEEFTVYMPGAGMKKATEAAERIRRAVENSEVLWNEDIVQWNQVSESEAAAGSEFVSEPFDACVKKLSVTISMGVVADETLQPANAIESAAYLRQLFARADEALYIAKNAGRNQVVSRLFHHPI</sequence>
<dbReference type="PANTHER" id="PTHR45138">
    <property type="entry name" value="REGULATORY COMPONENTS OF SENSORY TRANSDUCTION SYSTEM"/>
    <property type="match status" value="1"/>
</dbReference>
<protein>
    <submittedName>
        <fullName evidence="4">Diguanylate cyclase</fullName>
    </submittedName>
</protein>
<dbReference type="NCBIfam" id="TIGR00254">
    <property type="entry name" value="GGDEF"/>
    <property type="match status" value="1"/>
</dbReference>
<dbReference type="Gene3D" id="3.30.450.20">
    <property type="entry name" value="PAS domain"/>
    <property type="match status" value="1"/>
</dbReference>
<dbReference type="PROSITE" id="PS50887">
    <property type="entry name" value="GGDEF"/>
    <property type="match status" value="1"/>
</dbReference>
<comment type="caution">
    <text evidence="4">The sequence shown here is derived from an EMBL/GenBank/DDBJ whole genome shotgun (WGS) entry which is preliminary data.</text>
</comment>
<proteinExistence type="predicted"/>
<evidence type="ECO:0000313" key="5">
    <source>
        <dbReference type="Proteomes" id="UP000609346"/>
    </source>
</evidence>
<feature type="transmembrane region" description="Helical" evidence="2">
    <location>
        <begin position="132"/>
        <end position="152"/>
    </location>
</feature>
<keyword evidence="2" id="KW-1133">Transmembrane helix</keyword>
<keyword evidence="2" id="KW-0812">Transmembrane</keyword>
<feature type="transmembrane region" description="Helical" evidence="2">
    <location>
        <begin position="173"/>
        <end position="195"/>
    </location>
</feature>
<evidence type="ECO:0000259" key="3">
    <source>
        <dbReference type="PROSITE" id="PS50887"/>
    </source>
</evidence>
<dbReference type="InterPro" id="IPR050469">
    <property type="entry name" value="Diguanylate_Cyclase"/>
</dbReference>
<evidence type="ECO:0000256" key="2">
    <source>
        <dbReference type="SAM" id="Phobius"/>
    </source>
</evidence>
<dbReference type="EMBL" id="JACXZA010000010">
    <property type="protein sequence ID" value="MBD3922561.1"/>
    <property type="molecule type" value="Genomic_DNA"/>
</dbReference>
<organism evidence="4 5">
    <name type="scientific">Paenibacillus terricola</name>
    <dbReference type="NCBI Taxonomy" id="2763503"/>
    <lineage>
        <taxon>Bacteria</taxon>
        <taxon>Bacillati</taxon>
        <taxon>Bacillota</taxon>
        <taxon>Bacilli</taxon>
        <taxon>Bacillales</taxon>
        <taxon>Paenibacillaceae</taxon>
        <taxon>Paenibacillus</taxon>
    </lineage>
</organism>
<gene>
    <name evidence="4" type="ORF">H8B09_27795</name>
</gene>
<dbReference type="Pfam" id="PF16927">
    <property type="entry name" value="HisKA_7TM"/>
    <property type="match status" value="1"/>
</dbReference>
<keyword evidence="5" id="KW-1185">Reference proteome</keyword>
<feature type="transmembrane region" description="Helical" evidence="2">
    <location>
        <begin position="66"/>
        <end position="85"/>
    </location>
</feature>
<accession>A0ABR8N4U1</accession>
<dbReference type="Pfam" id="PF00990">
    <property type="entry name" value="GGDEF"/>
    <property type="match status" value="1"/>
</dbReference>
<evidence type="ECO:0000313" key="4">
    <source>
        <dbReference type="EMBL" id="MBD3922561.1"/>
    </source>
</evidence>
<dbReference type="InterPro" id="IPR029787">
    <property type="entry name" value="Nucleotide_cyclase"/>
</dbReference>
<dbReference type="SMART" id="SM00267">
    <property type="entry name" value="GGDEF"/>
    <property type="match status" value="1"/>
</dbReference>
<dbReference type="CDD" id="cd01949">
    <property type="entry name" value="GGDEF"/>
    <property type="match status" value="1"/>
</dbReference>
<dbReference type="Gene3D" id="3.30.70.270">
    <property type="match status" value="1"/>
</dbReference>
<dbReference type="RefSeq" id="WP_191206871.1">
    <property type="nucleotide sequence ID" value="NZ_JACXZA010000010.1"/>
</dbReference>
<feature type="transmembrane region" description="Helical" evidence="2">
    <location>
        <begin position="6"/>
        <end position="23"/>
    </location>
</feature>
<feature type="domain" description="GGDEF" evidence="3">
    <location>
        <begin position="416"/>
        <end position="585"/>
    </location>
</feature>
<dbReference type="Proteomes" id="UP000609346">
    <property type="component" value="Unassembled WGS sequence"/>
</dbReference>
<reference evidence="4 5" key="1">
    <citation type="submission" date="2020-09" db="EMBL/GenBank/DDBJ databases">
        <title>Paenibacillus sp. strain PR3 16S rRNA gene Genome sequencing and assembly.</title>
        <authorList>
            <person name="Kim J."/>
        </authorList>
    </citation>
    <scope>NUCLEOTIDE SEQUENCE [LARGE SCALE GENOMIC DNA]</scope>
    <source>
        <strain evidence="4 5">PR3</strain>
    </source>
</reference>
<dbReference type="PANTHER" id="PTHR45138:SF9">
    <property type="entry name" value="DIGUANYLATE CYCLASE DGCM-RELATED"/>
    <property type="match status" value="1"/>
</dbReference>
<evidence type="ECO:0000256" key="1">
    <source>
        <dbReference type="SAM" id="Coils"/>
    </source>
</evidence>
<feature type="transmembrane region" description="Helical" evidence="2">
    <location>
        <begin position="35"/>
        <end position="54"/>
    </location>
</feature>